<comment type="caution">
    <text evidence="4">The sequence shown here is derived from an EMBL/GenBank/DDBJ whole genome shotgun (WGS) entry which is preliminary data.</text>
</comment>
<dbReference type="CDD" id="cd00397">
    <property type="entry name" value="DNA_BRE_C"/>
    <property type="match status" value="1"/>
</dbReference>
<protein>
    <submittedName>
        <fullName evidence="4">Integrase</fullName>
    </submittedName>
</protein>
<dbReference type="PANTHER" id="PTHR30349">
    <property type="entry name" value="PHAGE INTEGRASE-RELATED"/>
    <property type="match status" value="1"/>
</dbReference>
<dbReference type="Pfam" id="PF00589">
    <property type="entry name" value="Phage_integrase"/>
    <property type="match status" value="1"/>
</dbReference>
<proteinExistence type="predicted"/>
<evidence type="ECO:0000259" key="3">
    <source>
        <dbReference type="PROSITE" id="PS51898"/>
    </source>
</evidence>
<dbReference type="Proteomes" id="UP000324513">
    <property type="component" value="Unassembled WGS sequence"/>
</dbReference>
<dbReference type="Gene3D" id="1.10.443.10">
    <property type="entry name" value="Intergrase catalytic core"/>
    <property type="match status" value="1"/>
</dbReference>
<evidence type="ECO:0000313" key="4">
    <source>
        <dbReference type="EMBL" id="TYO91705.1"/>
    </source>
</evidence>
<reference evidence="4 5" key="1">
    <citation type="submission" date="2019-07" db="EMBL/GenBank/DDBJ databases">
        <title>Genomic Encyclopedia of Archaeal and Bacterial Type Strains, Phase II (KMG-II): from individual species to whole genera.</title>
        <authorList>
            <person name="Goeker M."/>
        </authorList>
    </citation>
    <scope>NUCLEOTIDE SEQUENCE [LARGE SCALE GENOMIC DNA]</scope>
    <source>
        <strain evidence="4 5">DSM 14571</strain>
    </source>
</reference>
<evidence type="ECO:0000256" key="1">
    <source>
        <dbReference type="ARBA" id="ARBA00022829"/>
    </source>
</evidence>
<evidence type="ECO:0000313" key="5">
    <source>
        <dbReference type="Proteomes" id="UP000324513"/>
    </source>
</evidence>
<evidence type="ECO:0000256" key="2">
    <source>
        <dbReference type="ARBA" id="ARBA00023172"/>
    </source>
</evidence>
<dbReference type="InterPro" id="IPR013762">
    <property type="entry name" value="Integrase-like_cat_sf"/>
</dbReference>
<feature type="domain" description="Tyr recombinase" evidence="3">
    <location>
        <begin position="199"/>
        <end position="379"/>
    </location>
</feature>
<name>A0ABY3NFD6_ELIMR</name>
<dbReference type="RefSeq" id="WP_148774291.1">
    <property type="nucleotide sequence ID" value="NZ_FLSS01000012.1"/>
</dbReference>
<dbReference type="InterPro" id="IPR002104">
    <property type="entry name" value="Integrase_catalytic"/>
</dbReference>
<sequence length="382" mass="44911">MKSYSEMKVYPVSWETSKKSVSKQWVVRYEYTDKSGVIHPKAFRGMNHIKDHGERVLYTKFLLKQEQKLLDEGYNPVTEEFEGVTETLILTPRTPFMRALEIAMNSKKMTEDSRKDELNTLKHVNKYATLLRINAKDIQDITKGDIKQLLLSMMNDNHSNYRVNKTRTHISSYFTIFTELDFFGENFVKGITKLEHTPTVKKIIREKTDWERFEALRNIHYYLHRFATIFFYSGSRIVEVLGVKKEDVDLEKGIFWITVKKGGKHIRTMRAINMHSFELWKEAVYESGAGQYIFSHNMLPGDVRENKQSAYKLWKKYSRYVGLNVTLYSLKYAFLNQVSKTFGLQKAQELAGHTNNRTTKIYAIDHNEHQVERNKNIDIKIG</sequence>
<accession>A0ABY3NFD6</accession>
<gene>
    <name evidence="4" type="ORF">LX74_01949</name>
</gene>
<dbReference type="PANTHER" id="PTHR30349:SF81">
    <property type="entry name" value="TYROSINE RECOMBINASE XERC"/>
    <property type="match status" value="1"/>
</dbReference>
<dbReference type="InterPro" id="IPR011010">
    <property type="entry name" value="DNA_brk_join_enz"/>
</dbReference>
<dbReference type="PROSITE" id="PS51898">
    <property type="entry name" value="TYR_RECOMBINASE"/>
    <property type="match status" value="1"/>
</dbReference>
<organism evidence="4 5">
    <name type="scientific">Elizabethkingia miricola</name>
    <name type="common">Chryseobacterium miricola</name>
    <dbReference type="NCBI Taxonomy" id="172045"/>
    <lineage>
        <taxon>Bacteria</taxon>
        <taxon>Pseudomonadati</taxon>
        <taxon>Bacteroidota</taxon>
        <taxon>Flavobacteriia</taxon>
        <taxon>Flavobacteriales</taxon>
        <taxon>Weeksellaceae</taxon>
        <taxon>Elizabethkingia</taxon>
    </lineage>
</organism>
<keyword evidence="2" id="KW-0233">DNA recombination</keyword>
<dbReference type="EMBL" id="VNHK01000006">
    <property type="protein sequence ID" value="TYO91705.1"/>
    <property type="molecule type" value="Genomic_DNA"/>
</dbReference>
<dbReference type="SUPFAM" id="SSF56349">
    <property type="entry name" value="DNA breaking-rejoining enzymes"/>
    <property type="match status" value="1"/>
</dbReference>
<dbReference type="InterPro" id="IPR050090">
    <property type="entry name" value="Tyrosine_recombinase_XerCD"/>
</dbReference>
<keyword evidence="1" id="KW-0159">Chromosome partition</keyword>
<keyword evidence="5" id="KW-1185">Reference proteome</keyword>